<proteinExistence type="predicted"/>
<dbReference type="RefSeq" id="WP_143022498.1">
    <property type="nucleotide sequence ID" value="NZ_FNIX01000001.1"/>
</dbReference>
<sequence>MTEAEDPAKTPVKECFYVCPIGPANSDTRKRSNQIFKHVIAATLEPLGYKVTRGDTIDQSGLITTQVIDKLLNSELVIADLTDHNPNVFYELAVRHAASKPFIHLMAEGQSIPFDIQGMRTVFFNYQDLDSVYEAKRQLVNMVEVIEDGAPVETPVTYTIDLQQLRQSDNSEARGIADIMEEMTVLKRAILGNHRQRRPSADHAALREFVQHLLADGRIFTSDRDFLINNDTSPSHDQWAERILTSAQSTWNSIANSPSGGFADEPPF</sequence>
<dbReference type="Proteomes" id="UP000199691">
    <property type="component" value="Unassembled WGS sequence"/>
</dbReference>
<name>A0A1H0F2A8_9PSEU</name>
<evidence type="ECO:0000313" key="1">
    <source>
        <dbReference type="EMBL" id="SDN88686.1"/>
    </source>
</evidence>
<accession>A0A1H0F2A8</accession>
<protein>
    <recommendedName>
        <fullName evidence="3">Nucleoside 2-deoxyribosyltransferase</fullName>
    </recommendedName>
</protein>
<dbReference type="EMBL" id="FNIX01000001">
    <property type="protein sequence ID" value="SDN88686.1"/>
    <property type="molecule type" value="Genomic_DNA"/>
</dbReference>
<keyword evidence="2" id="KW-1185">Reference proteome</keyword>
<dbReference type="STRING" id="641025.SAMN05421507_101608"/>
<dbReference type="OrthoDB" id="5180013at2"/>
<dbReference type="Gene3D" id="3.40.50.450">
    <property type="match status" value="1"/>
</dbReference>
<organism evidence="1 2">
    <name type="scientific">Lentzea jiangxiensis</name>
    <dbReference type="NCBI Taxonomy" id="641025"/>
    <lineage>
        <taxon>Bacteria</taxon>
        <taxon>Bacillati</taxon>
        <taxon>Actinomycetota</taxon>
        <taxon>Actinomycetes</taxon>
        <taxon>Pseudonocardiales</taxon>
        <taxon>Pseudonocardiaceae</taxon>
        <taxon>Lentzea</taxon>
    </lineage>
</organism>
<reference evidence="2" key="1">
    <citation type="submission" date="2016-10" db="EMBL/GenBank/DDBJ databases">
        <authorList>
            <person name="Varghese N."/>
            <person name="Submissions S."/>
        </authorList>
    </citation>
    <scope>NUCLEOTIDE SEQUENCE [LARGE SCALE GENOMIC DNA]</scope>
    <source>
        <strain evidence="2">CGMCC 4.6609</strain>
    </source>
</reference>
<dbReference type="AlphaFoldDB" id="A0A1H0F2A8"/>
<evidence type="ECO:0008006" key="3">
    <source>
        <dbReference type="Google" id="ProtNLM"/>
    </source>
</evidence>
<gene>
    <name evidence="1" type="ORF">SAMN05421507_101608</name>
</gene>
<evidence type="ECO:0000313" key="2">
    <source>
        <dbReference type="Proteomes" id="UP000199691"/>
    </source>
</evidence>